<keyword evidence="4" id="KW-0547">Nucleotide-binding</keyword>
<accession>A0A3L6Q2N4</accession>
<dbReference type="SUPFAM" id="SSF52058">
    <property type="entry name" value="L domain-like"/>
    <property type="match status" value="1"/>
</dbReference>
<dbReference type="Proteomes" id="UP000275267">
    <property type="component" value="Unassembled WGS sequence"/>
</dbReference>
<dbReference type="EMBL" id="PQIB02000014">
    <property type="protein sequence ID" value="RLM70227.1"/>
    <property type="molecule type" value="Genomic_DNA"/>
</dbReference>
<reference evidence="11" key="1">
    <citation type="journal article" date="2019" name="Nat. Commun.">
        <title>The genome of broomcorn millet.</title>
        <authorList>
            <person name="Zou C."/>
            <person name="Miki D."/>
            <person name="Li D."/>
            <person name="Tang Q."/>
            <person name="Xiao L."/>
            <person name="Rajput S."/>
            <person name="Deng P."/>
            <person name="Jia W."/>
            <person name="Huang R."/>
            <person name="Zhang M."/>
            <person name="Sun Y."/>
            <person name="Hu J."/>
            <person name="Fu X."/>
            <person name="Schnable P.S."/>
            <person name="Li F."/>
            <person name="Zhang H."/>
            <person name="Feng B."/>
            <person name="Zhu X."/>
            <person name="Liu R."/>
            <person name="Schnable J.C."/>
            <person name="Zhu J.-K."/>
            <person name="Zhang H."/>
        </authorList>
    </citation>
    <scope>NUCLEOTIDE SEQUENCE [LARGE SCALE GENOMIC DNA]</scope>
</reference>
<keyword evidence="5" id="KW-0611">Plant defense</keyword>
<sequence>MNTQCSIASLLARLTIVLVNEALLLGAVRAEVEFIKDELECMNSCLLQLTEAQHRNHQVVELTHNCEANIELYVHYVRGGLPGHNGKGILGYFRRMPQFLGTIRVRHRIATRIRELMVRAHDIGERWLRYGVTVPTSGTTDTETQYAGKEEELRRHTLLEGAPPDEVEVVSKGIDILIKRLLEEAPPAPSAEDDSGLRVFPILGDWYAAHLDDIAQGVYKHPLVNSSFDCEAWVNVGWQKDVGRLLANILKELTSLQPCQEDEDEEQFIRKLQECLKVSNSDIELAGISQLLKLRKFGVALLGKNAKLNDLFHEIGKLHRSLRSLSIRIYQLAARENHDAWTVDALAPPQFIRSLNISGLTSGLPHLIQELHRLVKLTLTETYLKEDALRILGKLHGLRCLRLQHKSYTKNELSFEEEEFQTLRFLLVGSSNITKISFVTRAAPKVERIVWSFPATARLTGVGHLHELKEFELNGNCNPDQMQLEEESMGISSQSQASQNMNSF</sequence>
<dbReference type="GO" id="GO:0000166">
    <property type="term" value="F:nucleotide binding"/>
    <property type="evidence" value="ECO:0007669"/>
    <property type="project" value="UniProtKB-KW"/>
</dbReference>
<evidence type="ECO:0000256" key="6">
    <source>
        <dbReference type="ARBA" id="ARBA00023054"/>
    </source>
</evidence>
<evidence type="ECO:0000256" key="3">
    <source>
        <dbReference type="ARBA" id="ARBA00022737"/>
    </source>
</evidence>
<dbReference type="Gene3D" id="3.80.10.10">
    <property type="entry name" value="Ribonuclease Inhibitor"/>
    <property type="match status" value="1"/>
</dbReference>
<keyword evidence="11" id="KW-1185">Reference proteome</keyword>
<keyword evidence="6" id="KW-0175">Coiled coil</keyword>
<feature type="signal peptide" evidence="7">
    <location>
        <begin position="1"/>
        <end position="30"/>
    </location>
</feature>
<evidence type="ECO:0000259" key="9">
    <source>
        <dbReference type="Pfam" id="PF23598"/>
    </source>
</evidence>
<comment type="caution">
    <text evidence="10">The sequence shown here is derived from an EMBL/GenBank/DDBJ whole genome shotgun (WGS) entry which is preliminary data.</text>
</comment>
<evidence type="ECO:0000256" key="4">
    <source>
        <dbReference type="ARBA" id="ARBA00022741"/>
    </source>
</evidence>
<evidence type="ECO:0000256" key="7">
    <source>
        <dbReference type="SAM" id="SignalP"/>
    </source>
</evidence>
<dbReference type="Gene3D" id="1.20.5.4130">
    <property type="match status" value="1"/>
</dbReference>
<dbReference type="AlphaFoldDB" id="A0A3L6Q2N4"/>
<dbReference type="OrthoDB" id="680362at2759"/>
<evidence type="ECO:0000256" key="5">
    <source>
        <dbReference type="ARBA" id="ARBA00022821"/>
    </source>
</evidence>
<dbReference type="InterPro" id="IPR041118">
    <property type="entry name" value="Rx_N"/>
</dbReference>
<evidence type="ECO:0000256" key="1">
    <source>
        <dbReference type="ARBA" id="ARBA00008894"/>
    </source>
</evidence>
<dbReference type="Pfam" id="PF23598">
    <property type="entry name" value="LRR_14"/>
    <property type="match status" value="1"/>
</dbReference>
<keyword evidence="2" id="KW-0433">Leucine-rich repeat</keyword>
<name>A0A3L6Q2N4_PANMI</name>
<dbReference type="STRING" id="4540.A0A3L6Q2N4"/>
<feature type="domain" description="Disease resistance R13L4/SHOC-2-like LRR" evidence="9">
    <location>
        <begin position="279"/>
        <end position="486"/>
    </location>
</feature>
<dbReference type="InterPro" id="IPR032675">
    <property type="entry name" value="LRR_dom_sf"/>
</dbReference>
<dbReference type="Pfam" id="PF18052">
    <property type="entry name" value="Rx_N"/>
    <property type="match status" value="1"/>
</dbReference>
<proteinExistence type="inferred from homology"/>
<keyword evidence="7" id="KW-0732">Signal</keyword>
<gene>
    <name evidence="10" type="ORF">C2845_PM17G14300</name>
</gene>
<evidence type="ECO:0000259" key="8">
    <source>
        <dbReference type="Pfam" id="PF18052"/>
    </source>
</evidence>
<dbReference type="InterPro" id="IPR055414">
    <property type="entry name" value="LRR_R13L4/SHOC2-like"/>
</dbReference>
<dbReference type="PANTHER" id="PTHR19338:SF0">
    <property type="entry name" value="MITOCHONDRIAL IMPORT INNER MEMBRANE TRANSLOCASE SUBUNIT TIM13"/>
    <property type="match status" value="1"/>
</dbReference>
<keyword evidence="3" id="KW-0677">Repeat</keyword>
<dbReference type="CDD" id="cd14798">
    <property type="entry name" value="RX-CC_like"/>
    <property type="match status" value="1"/>
</dbReference>
<protein>
    <submittedName>
        <fullName evidence="10">Uncharacterized protein</fullName>
    </submittedName>
</protein>
<organism evidence="10 11">
    <name type="scientific">Panicum miliaceum</name>
    <name type="common">Proso millet</name>
    <name type="synonym">Broomcorn millet</name>
    <dbReference type="NCBI Taxonomy" id="4540"/>
    <lineage>
        <taxon>Eukaryota</taxon>
        <taxon>Viridiplantae</taxon>
        <taxon>Streptophyta</taxon>
        <taxon>Embryophyta</taxon>
        <taxon>Tracheophyta</taxon>
        <taxon>Spermatophyta</taxon>
        <taxon>Magnoliopsida</taxon>
        <taxon>Liliopsida</taxon>
        <taxon>Poales</taxon>
        <taxon>Poaceae</taxon>
        <taxon>PACMAD clade</taxon>
        <taxon>Panicoideae</taxon>
        <taxon>Panicodae</taxon>
        <taxon>Paniceae</taxon>
        <taxon>Panicinae</taxon>
        <taxon>Panicum</taxon>
        <taxon>Panicum sect. Panicum</taxon>
    </lineage>
</organism>
<dbReference type="InterPro" id="IPR038005">
    <property type="entry name" value="RX-like_CC"/>
</dbReference>
<feature type="domain" description="Disease resistance N-terminal" evidence="8">
    <location>
        <begin position="7"/>
        <end position="60"/>
    </location>
</feature>
<dbReference type="PANTHER" id="PTHR19338">
    <property type="entry name" value="TRANSLOCASE OF INNER MITOCHONDRIAL MEMBRANE 13 HOMOLOG"/>
    <property type="match status" value="1"/>
</dbReference>
<evidence type="ECO:0000256" key="2">
    <source>
        <dbReference type="ARBA" id="ARBA00022614"/>
    </source>
</evidence>
<evidence type="ECO:0000313" key="10">
    <source>
        <dbReference type="EMBL" id="RLM70227.1"/>
    </source>
</evidence>
<comment type="similarity">
    <text evidence="1">Belongs to the disease resistance NB-LRR family.</text>
</comment>
<evidence type="ECO:0000313" key="11">
    <source>
        <dbReference type="Proteomes" id="UP000275267"/>
    </source>
</evidence>
<dbReference type="GO" id="GO:0006952">
    <property type="term" value="P:defense response"/>
    <property type="evidence" value="ECO:0007669"/>
    <property type="project" value="UniProtKB-KW"/>
</dbReference>
<feature type="chain" id="PRO_5017979671" evidence="7">
    <location>
        <begin position="31"/>
        <end position="504"/>
    </location>
</feature>